<sequence>MGPSRSVGSREKGQVPAYITPKDMKDWIISEGRNILKERFQMECADQRDGLIHLLRHL</sequence>
<gene>
    <name evidence="1" type="ORF">AAFF_G00339000</name>
</gene>
<dbReference type="AlphaFoldDB" id="A0AAD7R6B2"/>
<protein>
    <submittedName>
        <fullName evidence="1">Uncharacterized protein</fullName>
    </submittedName>
</protein>
<dbReference type="EMBL" id="JAINUG010000539">
    <property type="protein sequence ID" value="KAJ8366824.1"/>
    <property type="molecule type" value="Genomic_DNA"/>
</dbReference>
<organism evidence="1 2">
    <name type="scientific">Aldrovandia affinis</name>
    <dbReference type="NCBI Taxonomy" id="143900"/>
    <lineage>
        <taxon>Eukaryota</taxon>
        <taxon>Metazoa</taxon>
        <taxon>Chordata</taxon>
        <taxon>Craniata</taxon>
        <taxon>Vertebrata</taxon>
        <taxon>Euteleostomi</taxon>
        <taxon>Actinopterygii</taxon>
        <taxon>Neopterygii</taxon>
        <taxon>Teleostei</taxon>
        <taxon>Notacanthiformes</taxon>
        <taxon>Halosauridae</taxon>
        <taxon>Aldrovandia</taxon>
    </lineage>
</organism>
<reference evidence="1" key="1">
    <citation type="journal article" date="2023" name="Science">
        <title>Genome structures resolve the early diversification of teleost fishes.</title>
        <authorList>
            <person name="Parey E."/>
            <person name="Louis A."/>
            <person name="Montfort J."/>
            <person name="Bouchez O."/>
            <person name="Roques C."/>
            <person name="Iampietro C."/>
            <person name="Lluch J."/>
            <person name="Castinel A."/>
            <person name="Donnadieu C."/>
            <person name="Desvignes T."/>
            <person name="Floi Bucao C."/>
            <person name="Jouanno E."/>
            <person name="Wen M."/>
            <person name="Mejri S."/>
            <person name="Dirks R."/>
            <person name="Jansen H."/>
            <person name="Henkel C."/>
            <person name="Chen W.J."/>
            <person name="Zahm M."/>
            <person name="Cabau C."/>
            <person name="Klopp C."/>
            <person name="Thompson A.W."/>
            <person name="Robinson-Rechavi M."/>
            <person name="Braasch I."/>
            <person name="Lecointre G."/>
            <person name="Bobe J."/>
            <person name="Postlethwait J.H."/>
            <person name="Berthelot C."/>
            <person name="Roest Crollius H."/>
            <person name="Guiguen Y."/>
        </authorList>
    </citation>
    <scope>NUCLEOTIDE SEQUENCE</scope>
    <source>
        <strain evidence="1">NC1722</strain>
    </source>
</reference>
<accession>A0AAD7R6B2</accession>
<evidence type="ECO:0000313" key="1">
    <source>
        <dbReference type="EMBL" id="KAJ8366824.1"/>
    </source>
</evidence>
<dbReference type="Proteomes" id="UP001221898">
    <property type="component" value="Unassembled WGS sequence"/>
</dbReference>
<feature type="non-terminal residue" evidence="1">
    <location>
        <position position="1"/>
    </location>
</feature>
<keyword evidence="2" id="KW-1185">Reference proteome</keyword>
<name>A0AAD7R6B2_9TELE</name>
<proteinExistence type="predicted"/>
<comment type="caution">
    <text evidence="1">The sequence shown here is derived from an EMBL/GenBank/DDBJ whole genome shotgun (WGS) entry which is preliminary data.</text>
</comment>
<evidence type="ECO:0000313" key="2">
    <source>
        <dbReference type="Proteomes" id="UP001221898"/>
    </source>
</evidence>